<dbReference type="Proteomes" id="UP001281147">
    <property type="component" value="Unassembled WGS sequence"/>
</dbReference>
<sequence>MLNEKIKDAREVHHEADVVIGRSVILLEKSLKEPDRIVGELLQPGGVQALEKLGLRDCLEEIDAIKVYGYDVIYYGEEVRIPYPENARAEDDEKSRTDEMRGMKRKRPEGRSFHHGRFIQRLREKAMQQPNVTVVEATATELVRSGYHEQVLGVQATVKGEQDSFFGGLTIIADGYASKFRKELRVDMPVARSKFWGLELIDAELPMPSHGHVVLGDGAPVLLYQIGTHETRALVDIPENLPSASVKNGGVKGHLENVVLPSLPEKVRPAFEAAIDRDRLRSMPNSWLPPTTNKSPGVAMLGDAMNMRHPLTGGGMTVAFTDAVLLSELLSREHVPTFDDTKLVGEQMRKFHWQRKGLSSVINILAQALYSLFAANDTQLKALQMGCFHYFKLGGNCIDGPVGLLGGIIRQPFVLFYHFFAVALYAIWIYITSGSVLTLPLRVFGSVGVFWKACVVIFPYIFAELRT</sequence>
<accession>A0ACC3NKB9</accession>
<protein>
    <submittedName>
        <fullName evidence="1">Squalene epoxidase</fullName>
        <ecNumber evidence="1">1.14.14.17</ecNumber>
    </submittedName>
</protein>
<name>A0ACC3NKB9_9PEZI</name>
<comment type="caution">
    <text evidence="1">The sequence shown here is derived from an EMBL/GenBank/DDBJ whole genome shotgun (WGS) entry which is preliminary data.</text>
</comment>
<keyword evidence="2" id="KW-1185">Reference proteome</keyword>
<gene>
    <name evidence="1" type="primary">ERG1</name>
    <name evidence="1" type="ORF">LTR37_005310</name>
</gene>
<dbReference type="EC" id="1.14.14.17" evidence="1"/>
<organism evidence="1 2">
    <name type="scientific">Vermiconidia calcicola</name>
    <dbReference type="NCBI Taxonomy" id="1690605"/>
    <lineage>
        <taxon>Eukaryota</taxon>
        <taxon>Fungi</taxon>
        <taxon>Dikarya</taxon>
        <taxon>Ascomycota</taxon>
        <taxon>Pezizomycotina</taxon>
        <taxon>Dothideomycetes</taxon>
        <taxon>Dothideomycetidae</taxon>
        <taxon>Mycosphaerellales</taxon>
        <taxon>Extremaceae</taxon>
        <taxon>Vermiconidia</taxon>
    </lineage>
</organism>
<keyword evidence="1" id="KW-0560">Oxidoreductase</keyword>
<dbReference type="EMBL" id="JAUTXU010000033">
    <property type="protein sequence ID" value="KAK3718195.1"/>
    <property type="molecule type" value="Genomic_DNA"/>
</dbReference>
<proteinExistence type="predicted"/>
<evidence type="ECO:0000313" key="2">
    <source>
        <dbReference type="Proteomes" id="UP001281147"/>
    </source>
</evidence>
<reference evidence="1" key="1">
    <citation type="submission" date="2023-07" db="EMBL/GenBank/DDBJ databases">
        <title>Black Yeasts Isolated from many extreme environments.</title>
        <authorList>
            <person name="Coleine C."/>
            <person name="Stajich J.E."/>
            <person name="Selbmann L."/>
        </authorList>
    </citation>
    <scope>NUCLEOTIDE SEQUENCE</scope>
    <source>
        <strain evidence="1">CCFEE 5714</strain>
    </source>
</reference>
<evidence type="ECO:0000313" key="1">
    <source>
        <dbReference type="EMBL" id="KAK3718195.1"/>
    </source>
</evidence>